<comment type="similarity">
    <text evidence="2">Belongs to the amidase family.</text>
</comment>
<dbReference type="InterPro" id="IPR020556">
    <property type="entry name" value="Amidase_CS"/>
</dbReference>
<reference evidence="8" key="2">
    <citation type="submission" date="2025-08" db="UniProtKB">
        <authorList>
            <consortium name="Ensembl"/>
        </authorList>
    </citation>
    <scope>IDENTIFICATION</scope>
</reference>
<feature type="domain" description="Amidase" evidence="7">
    <location>
        <begin position="69"/>
        <end position="464"/>
    </location>
</feature>
<dbReference type="EC" id="3.5.1.99" evidence="3"/>
<dbReference type="Proteomes" id="UP000005215">
    <property type="component" value="Unassembled WGS sequence"/>
</dbReference>
<dbReference type="Ensembl" id="ENSSTOT00000025088.2">
    <property type="protein sequence ID" value="ENSSTOP00000020288.2"/>
    <property type="gene ID" value="ENSSTOG00000021853.2"/>
</dbReference>
<dbReference type="Pfam" id="PF01425">
    <property type="entry name" value="Amidase"/>
    <property type="match status" value="1"/>
</dbReference>
<proteinExistence type="inferred from homology"/>
<reference evidence="9" key="1">
    <citation type="submission" date="2011-11" db="EMBL/GenBank/DDBJ databases">
        <title>The Draft Genome of Spermophilus tridecemlineatus.</title>
        <authorList>
            <consortium name="The Broad Institute Genome Assembly &amp; Analysis Group"/>
            <consortium name="Computational R&amp;D Group"/>
            <consortium name="and Sequencing Platform"/>
            <person name="Di Palma F."/>
            <person name="Alfoldi J."/>
            <person name="Johnson J."/>
            <person name="Berlin A."/>
            <person name="Gnerre S."/>
            <person name="Jaffe D."/>
            <person name="MacCallum I."/>
            <person name="Young S."/>
            <person name="Walker B.J."/>
            <person name="Lindblad-Toh K."/>
        </authorList>
    </citation>
    <scope>NUCLEOTIDE SEQUENCE [LARGE SCALE GENOMIC DNA]</scope>
</reference>
<dbReference type="PROSITE" id="PS00571">
    <property type="entry name" value="AMIDASES"/>
    <property type="match status" value="1"/>
</dbReference>
<evidence type="ECO:0000259" key="7">
    <source>
        <dbReference type="Pfam" id="PF01425"/>
    </source>
</evidence>
<dbReference type="InterPro" id="IPR052739">
    <property type="entry name" value="FAAH2"/>
</dbReference>
<accession>I3N7E2</accession>
<sequence>MAPPFRARVQLLLLRAVGFLIGLIGQAARAFGGPKFGSRTTGPVNEPLLLLSAIQLAKLIRQRKVKCIDVVQAYINRIKDVNPMINGIVKYRFEAAKKEAYAVDQRLSEKLEDESTLEKEWPFLGVPLTVKEAFQLQGMPNSSGLVNRRDAISKTDATVVALLKKAGAIPIGITNCSELCMWYESSNKIYGRSNNPYDLQHIVGGSSGGEGCTLAAACSVIGVGSDIGGSIRMPAFFNGIFGHKPSPGVVSNQGQFPMAGEAQEPFQCTGPMCRYAEDLIPMLRVMAGPGIKKLKLDAKVHLQHLKFYWMEHDGGSLLMSKVDQDLILAQRKVVAHLENILGASVQHVKLKEMKYSFQLWITMMSTKGHDGKEPVKFVDLLGDHGKPINPLWELIKWCLGLSVYTIPSIGLALFEEKLKYNQEKYKKFKAVEESLHKELVEMLGDDGVFLYPSHPTVAPKHHVPLTRPFNFAYTGTYLCSFHSVIEIFSRK</sequence>
<evidence type="ECO:0000256" key="2">
    <source>
        <dbReference type="ARBA" id="ARBA00009199"/>
    </source>
</evidence>
<dbReference type="PANTHER" id="PTHR43372">
    <property type="entry name" value="FATTY-ACID AMIDE HYDROLASE"/>
    <property type="match status" value="1"/>
</dbReference>
<dbReference type="GO" id="GO:0017064">
    <property type="term" value="F:fatty acid amide hydrolase activity"/>
    <property type="evidence" value="ECO:0007669"/>
    <property type="project" value="UniProtKB-EC"/>
</dbReference>
<comment type="catalytic activity">
    <reaction evidence="5">
        <text>N-(5Z,8Z,11Z,14Z-eicosatetraenoyl)-ethanolamine + H2O = ethanolamine + (5Z,8Z,11Z,14Z)-eicosatetraenoate</text>
        <dbReference type="Rhea" id="RHEA:26136"/>
        <dbReference type="ChEBI" id="CHEBI:2700"/>
        <dbReference type="ChEBI" id="CHEBI:15377"/>
        <dbReference type="ChEBI" id="CHEBI:32395"/>
        <dbReference type="ChEBI" id="CHEBI:57603"/>
        <dbReference type="EC" id="3.5.1.99"/>
    </reaction>
    <physiologicalReaction direction="left-to-right" evidence="5">
        <dbReference type="Rhea" id="RHEA:26137"/>
    </physiologicalReaction>
</comment>
<dbReference type="SUPFAM" id="SSF75304">
    <property type="entry name" value="Amidase signature (AS) enzymes"/>
    <property type="match status" value="1"/>
</dbReference>
<dbReference type="Gene3D" id="3.90.1300.10">
    <property type="entry name" value="Amidase signature (AS) domain"/>
    <property type="match status" value="1"/>
</dbReference>
<dbReference type="InterPro" id="IPR023631">
    <property type="entry name" value="Amidase_dom"/>
</dbReference>
<organism evidence="8 9">
    <name type="scientific">Ictidomys tridecemlineatus</name>
    <name type="common">Thirteen-lined ground squirrel</name>
    <name type="synonym">Spermophilus tridecemlineatus</name>
    <dbReference type="NCBI Taxonomy" id="43179"/>
    <lineage>
        <taxon>Eukaryota</taxon>
        <taxon>Metazoa</taxon>
        <taxon>Chordata</taxon>
        <taxon>Craniata</taxon>
        <taxon>Vertebrata</taxon>
        <taxon>Euteleostomi</taxon>
        <taxon>Mammalia</taxon>
        <taxon>Eutheria</taxon>
        <taxon>Euarchontoglires</taxon>
        <taxon>Glires</taxon>
        <taxon>Rodentia</taxon>
        <taxon>Sciuromorpha</taxon>
        <taxon>Sciuridae</taxon>
        <taxon>Xerinae</taxon>
        <taxon>Marmotini</taxon>
        <taxon>Ictidomys</taxon>
    </lineage>
</organism>
<dbReference type="HOGENOM" id="CLU_1690893_0_0_1"/>
<protein>
    <recommendedName>
        <fullName evidence="3">fatty acid amide hydrolase</fullName>
        <ecNumber evidence="3">3.5.1.99</ecNumber>
    </recommendedName>
</protein>
<keyword evidence="6" id="KW-0732">Signal</keyword>
<dbReference type="EMBL" id="AGTP01120142">
    <property type="status" value="NOT_ANNOTATED_CDS"/>
    <property type="molecule type" value="Genomic_DNA"/>
</dbReference>
<evidence type="ECO:0000313" key="8">
    <source>
        <dbReference type="Ensembl" id="ENSSTOP00000020288.2"/>
    </source>
</evidence>
<dbReference type="PANTHER" id="PTHR43372:SF4">
    <property type="entry name" value="FATTY-ACID AMIDE HYDROLASE 2"/>
    <property type="match status" value="1"/>
</dbReference>
<evidence type="ECO:0000256" key="3">
    <source>
        <dbReference type="ARBA" id="ARBA00012112"/>
    </source>
</evidence>
<dbReference type="EMBL" id="AGTP01120143">
    <property type="status" value="NOT_ANNOTATED_CDS"/>
    <property type="molecule type" value="Genomic_DNA"/>
</dbReference>
<feature type="chain" id="PRO_5013356894" description="fatty acid amide hydrolase" evidence="6">
    <location>
        <begin position="31"/>
        <end position="491"/>
    </location>
</feature>
<feature type="signal peptide" evidence="6">
    <location>
        <begin position="1"/>
        <end position="30"/>
    </location>
</feature>
<evidence type="ECO:0000256" key="1">
    <source>
        <dbReference type="ARBA" id="ARBA00000208"/>
    </source>
</evidence>
<reference evidence="8" key="3">
    <citation type="submission" date="2025-09" db="UniProtKB">
        <authorList>
            <consortium name="Ensembl"/>
        </authorList>
    </citation>
    <scope>IDENTIFICATION</scope>
</reference>
<dbReference type="STRING" id="43179.ENSSTOP00000020288"/>
<evidence type="ECO:0000313" key="9">
    <source>
        <dbReference type="Proteomes" id="UP000005215"/>
    </source>
</evidence>
<keyword evidence="9" id="KW-1185">Reference proteome</keyword>
<dbReference type="InterPro" id="IPR036928">
    <property type="entry name" value="AS_sf"/>
</dbReference>
<name>I3N7E2_ICTTR</name>
<comment type="catalytic activity">
    <reaction evidence="4">
        <text>N-(9Z-octadecenoyl) ethanolamine + H2O = ethanolamine + (9Z)-octadecenoate</text>
        <dbReference type="Rhea" id="RHEA:45060"/>
        <dbReference type="ChEBI" id="CHEBI:15377"/>
        <dbReference type="ChEBI" id="CHEBI:30823"/>
        <dbReference type="ChEBI" id="CHEBI:57603"/>
        <dbReference type="ChEBI" id="CHEBI:71466"/>
    </reaction>
    <physiologicalReaction direction="left-to-right" evidence="4">
        <dbReference type="Rhea" id="RHEA:45061"/>
    </physiologicalReaction>
</comment>
<evidence type="ECO:0000256" key="6">
    <source>
        <dbReference type="SAM" id="SignalP"/>
    </source>
</evidence>
<dbReference type="GO" id="GO:0012505">
    <property type="term" value="C:endomembrane system"/>
    <property type="evidence" value="ECO:0007669"/>
    <property type="project" value="TreeGrafter"/>
</dbReference>
<evidence type="ECO:0000256" key="4">
    <source>
        <dbReference type="ARBA" id="ARBA00048052"/>
    </source>
</evidence>
<dbReference type="eggNOG" id="KOG1212">
    <property type="taxonomic scope" value="Eukaryota"/>
</dbReference>
<evidence type="ECO:0000256" key="5">
    <source>
        <dbReference type="ARBA" id="ARBA00048606"/>
    </source>
</evidence>
<dbReference type="AlphaFoldDB" id="I3N7E2"/>
<gene>
    <name evidence="8" type="primary">FAAH2</name>
</gene>
<comment type="catalytic activity">
    <reaction evidence="1">
        <text>(9Z)-octadecenamide + H2O = (9Z)-octadecenoate + NH4(+)</text>
        <dbReference type="Rhea" id="RHEA:26506"/>
        <dbReference type="ChEBI" id="CHEBI:15377"/>
        <dbReference type="ChEBI" id="CHEBI:28938"/>
        <dbReference type="ChEBI" id="CHEBI:30823"/>
        <dbReference type="ChEBI" id="CHEBI:116314"/>
        <dbReference type="EC" id="3.5.1.99"/>
    </reaction>
    <physiologicalReaction direction="left-to-right" evidence="1">
        <dbReference type="Rhea" id="RHEA:26507"/>
    </physiologicalReaction>
</comment>
<dbReference type="InParanoid" id="I3N7E2"/>
<dbReference type="GeneTree" id="ENSGT00940000162502"/>